<protein>
    <recommendedName>
        <fullName evidence="3">BTB domain-containing protein</fullName>
    </recommendedName>
</protein>
<dbReference type="SMART" id="SM00875">
    <property type="entry name" value="BACK"/>
    <property type="match status" value="1"/>
</dbReference>
<organism evidence="4 5">
    <name type="scientific">Oryzias javanicus</name>
    <name type="common">Javanese ricefish</name>
    <name type="synonym">Aplocheilus javanicus</name>
    <dbReference type="NCBI Taxonomy" id="123683"/>
    <lineage>
        <taxon>Eukaryota</taxon>
        <taxon>Metazoa</taxon>
        <taxon>Chordata</taxon>
        <taxon>Craniata</taxon>
        <taxon>Vertebrata</taxon>
        <taxon>Euteleostomi</taxon>
        <taxon>Actinopterygii</taxon>
        <taxon>Neopterygii</taxon>
        <taxon>Teleostei</taxon>
        <taxon>Neoteleostei</taxon>
        <taxon>Acanthomorphata</taxon>
        <taxon>Ovalentaria</taxon>
        <taxon>Atherinomorphae</taxon>
        <taxon>Beloniformes</taxon>
        <taxon>Adrianichthyidae</taxon>
        <taxon>Oryziinae</taxon>
        <taxon>Oryzias</taxon>
    </lineage>
</organism>
<dbReference type="InterPro" id="IPR000210">
    <property type="entry name" value="BTB/POZ_dom"/>
</dbReference>
<dbReference type="Gene3D" id="1.25.40.420">
    <property type="match status" value="1"/>
</dbReference>
<keyword evidence="1" id="KW-0880">Kelch repeat</keyword>
<dbReference type="Pfam" id="PF07707">
    <property type="entry name" value="BACK"/>
    <property type="match status" value="1"/>
</dbReference>
<dbReference type="Pfam" id="PF24681">
    <property type="entry name" value="Kelch_KLHDC2_KLHL20_DRC7"/>
    <property type="match status" value="1"/>
</dbReference>
<name>A0A3S2PP73_ORYJA</name>
<dbReference type="EMBL" id="CM012442">
    <property type="protein sequence ID" value="RVE72061.1"/>
    <property type="molecule type" value="Genomic_DNA"/>
</dbReference>
<sequence length="573" mass="65288">MNKESLYFTFYQQRHLCDAVLRVGGTEFHVHKIILCACSPYFRNLFIHWSDPDCRIFDITDVSPETMNLMIEFFYTGFAPVTEANATELFITADRFDIPGLLRVCSDFLEKELKIENCISIWLLADSYYYPDLRQKALSYILIHFEMVVLASKQFPLLSVQHLVQIIQSDQLLVKREETVYEAILKWISYSLDERKEYSSLLFPYVRFALMDPMYICKNVVRNPTVCSSQECRQIILKTMDAFLHNATTQFLKSTAWYPLISPRFPPALIFAIGGWSNGSPVSTIEAYDPRTDHWVNLSFTEDVPRAYHGTVVLNGYIYCVGGYDRVTQLSSVSKFNLKTKTWQEVSPMHIKRCFVSVTVLDGIIYALGGFDGLSRVESAECYDPGRNQWKYISSMHDRRSDASCVSFNGKIYICGGFTGMYCLSTVECYNPRTDQWTRMAPMSNTRSGVGVAVYANQIFAIGGFNGTDRLKTVEAYNPVTNSWRAMSAMQCPRSNFGITVINDCLFVVGGYNGNRTTQEVEFFNSTTRKWDDARDMVVSRSALSCCLVEGLTNITDYITPFVPVPGLFDGVF</sequence>
<reference evidence="4 5" key="2">
    <citation type="submission" date="2019-01" db="EMBL/GenBank/DDBJ databases">
        <title>A chromosome length genome reference of the Java medaka (oryzias javanicus).</title>
        <authorList>
            <person name="Herpin A."/>
            <person name="Takehana Y."/>
            <person name="Naruse K."/>
            <person name="Ansai S."/>
            <person name="Kawaguchi M."/>
        </authorList>
    </citation>
    <scope>NUCLEOTIDE SEQUENCE [LARGE SCALE GENOMIC DNA]</scope>
    <source>
        <strain evidence="4">RS831</strain>
        <tissue evidence="4">Whole body</tissue>
    </source>
</reference>
<feature type="domain" description="BTB" evidence="3">
    <location>
        <begin position="17"/>
        <end position="83"/>
    </location>
</feature>
<dbReference type="PIRSF" id="PIRSF037037">
    <property type="entry name" value="Kelch-like_protein_gigaxonin"/>
    <property type="match status" value="1"/>
</dbReference>
<dbReference type="InterPro" id="IPR011333">
    <property type="entry name" value="SKP1/BTB/POZ_sf"/>
</dbReference>
<evidence type="ECO:0000313" key="4">
    <source>
        <dbReference type="EMBL" id="RVE72061.1"/>
    </source>
</evidence>
<dbReference type="InterPro" id="IPR006652">
    <property type="entry name" value="Kelch_1"/>
</dbReference>
<dbReference type="PROSITE" id="PS50097">
    <property type="entry name" value="BTB"/>
    <property type="match status" value="1"/>
</dbReference>
<dbReference type="AlphaFoldDB" id="A0A3S2PP73"/>
<dbReference type="OrthoDB" id="191037at2759"/>
<dbReference type="InterPro" id="IPR015915">
    <property type="entry name" value="Kelch-typ_b-propeller"/>
</dbReference>
<gene>
    <name evidence="4" type="ORF">OJAV_G00057960</name>
</gene>
<dbReference type="PANTHER" id="PTHR45632:SF3">
    <property type="entry name" value="KELCH-LIKE PROTEIN 32"/>
    <property type="match status" value="1"/>
</dbReference>
<dbReference type="SMART" id="SM00612">
    <property type="entry name" value="Kelch"/>
    <property type="match status" value="6"/>
</dbReference>
<evidence type="ECO:0000256" key="2">
    <source>
        <dbReference type="ARBA" id="ARBA00022737"/>
    </source>
</evidence>
<dbReference type="Proteomes" id="UP000283210">
    <property type="component" value="Chromosome 6"/>
</dbReference>
<reference evidence="4 5" key="1">
    <citation type="submission" date="2018-11" db="EMBL/GenBank/DDBJ databases">
        <authorList>
            <person name="Lopez-Roques C."/>
            <person name="Donnadieu C."/>
            <person name="Bouchez O."/>
            <person name="Klopp C."/>
            <person name="Cabau C."/>
            <person name="Zahm M."/>
        </authorList>
    </citation>
    <scope>NUCLEOTIDE SEQUENCE [LARGE SCALE GENOMIC DNA]</scope>
    <source>
        <strain evidence="4">RS831</strain>
        <tissue evidence="4">Whole body</tissue>
    </source>
</reference>
<dbReference type="SUPFAM" id="SSF54695">
    <property type="entry name" value="POZ domain"/>
    <property type="match status" value="1"/>
</dbReference>
<keyword evidence="5" id="KW-1185">Reference proteome</keyword>
<dbReference type="Gene3D" id="2.120.10.80">
    <property type="entry name" value="Kelch-type beta propeller"/>
    <property type="match status" value="2"/>
</dbReference>
<evidence type="ECO:0000259" key="3">
    <source>
        <dbReference type="PROSITE" id="PS50097"/>
    </source>
</evidence>
<dbReference type="Pfam" id="PF00651">
    <property type="entry name" value="BTB"/>
    <property type="match status" value="1"/>
</dbReference>
<accession>A0A3S2PP73</accession>
<dbReference type="SMART" id="SM00225">
    <property type="entry name" value="BTB"/>
    <property type="match status" value="1"/>
</dbReference>
<dbReference type="OMA" id="LMCISPY"/>
<keyword evidence="2" id="KW-0677">Repeat</keyword>
<evidence type="ECO:0000256" key="1">
    <source>
        <dbReference type="ARBA" id="ARBA00022441"/>
    </source>
</evidence>
<dbReference type="Pfam" id="PF01344">
    <property type="entry name" value="Kelch_1"/>
    <property type="match status" value="1"/>
</dbReference>
<dbReference type="SUPFAM" id="SSF117281">
    <property type="entry name" value="Kelch motif"/>
    <property type="match status" value="1"/>
</dbReference>
<dbReference type="FunFam" id="1.25.40.420:FF:000001">
    <property type="entry name" value="Kelch-like family member 12"/>
    <property type="match status" value="1"/>
</dbReference>
<dbReference type="Gene3D" id="3.30.710.10">
    <property type="entry name" value="Potassium Channel Kv1.1, Chain A"/>
    <property type="match status" value="1"/>
</dbReference>
<dbReference type="PANTHER" id="PTHR45632">
    <property type="entry name" value="LD33804P"/>
    <property type="match status" value="1"/>
</dbReference>
<dbReference type="InterPro" id="IPR017096">
    <property type="entry name" value="BTB-kelch_protein"/>
</dbReference>
<evidence type="ECO:0000313" key="5">
    <source>
        <dbReference type="Proteomes" id="UP000283210"/>
    </source>
</evidence>
<dbReference type="InterPro" id="IPR011705">
    <property type="entry name" value="BACK"/>
</dbReference>
<proteinExistence type="predicted"/>